<evidence type="ECO:0000313" key="3">
    <source>
        <dbReference type="EMBL" id="KOS13641.1"/>
    </source>
</evidence>
<feature type="compositionally biased region" description="Polar residues" evidence="1">
    <location>
        <begin position="611"/>
        <end position="625"/>
    </location>
</feature>
<dbReference type="InterPro" id="IPR053074">
    <property type="entry name" value="NPC_Nucleoporin"/>
</dbReference>
<feature type="compositionally biased region" description="Polar residues" evidence="1">
    <location>
        <begin position="548"/>
        <end position="572"/>
    </location>
</feature>
<feature type="compositionally biased region" description="Low complexity" evidence="1">
    <location>
        <begin position="139"/>
        <end position="157"/>
    </location>
</feature>
<sequence length="868" mass="90311">MSPFHRSQAAPSTPATAMDQDEEPHTVAVPTPNETTLPASTTMPVLPVLPEAAPPALDDTSLPSQPSPYARRTHAPRSSLGASTSTPFHPGSFETPTKRPTSYATSPMTRSSTGLSPSPGRKHAPIYFGPGTTSRKTYSPLRTSLSSSHSMSAIPSTRTPILARDMELTTPEKRRKLHDDTTPSHVTFASPSSLTRSASVSSPRKRAAEDEHETPTASTTAAVDRVPEVAEEPEVPVRRSTRPTRAASTMRQVLDSMQPVAPPKPAVPEVVNPYQTRSKSARPSTPSAPSTRAKALEAARQRASSVTPASTADTSTTSLLDVVERTEPVHRSPRRSQRLSTTDLTSLSPDRPGVRPLANKPKRPSPLSMGTTAADSDEHESDIPSATPLNEKPAISSSSSVASFLTVPRTKPAVSSPLATSVSTSSLTSSSPVTVPALSTAPAPALAPSVSKAEADAPTVTTPAAPAAPTTPAWCILRPPEERTAPSTATKEQKEALSVSYNDLPTYAFDISAPQAIAEPPSSVSTEATPPVPTLSTSVNTAKPAFVGSTTPAASVSAKTNESSTSTPSMSLGTAKPADATKPSFSFGSTTPVEAPKSSFSFESAKPADTSKPSFSFDTAKSTTDAPKPAFSFGTTSAKSTTETSKPGFSFGSASVPAAKPAPTFSFGATSSSSLPFGSGSSSSNEKPSSGFSFGSTGDKTSTGFSFGAVGKKPGFAFAAPSKTEPVAEETTSPATDAASSADATASSDTNALTSCGEGEEDEDTEHEARAKIWRLDSGQWQDMGVSIFRIKRAKSTGKCRVLARNAVNGNVVLNFALYEGMKVTLDKNVLTFLGFMDAKPCNLRCKVKTNEAAENLRDALVAHANAD</sequence>
<feature type="region of interest" description="Disordered" evidence="1">
    <location>
        <begin position="721"/>
        <end position="768"/>
    </location>
</feature>
<name>A0A0M8MU43_9BASI</name>
<dbReference type="Gene3D" id="2.30.29.30">
    <property type="entry name" value="Pleckstrin-homology domain (PH domain)/Phosphotyrosine-binding domain (PTB)"/>
    <property type="match status" value="1"/>
</dbReference>
<feature type="compositionally biased region" description="Polar residues" evidence="1">
    <location>
        <begin position="32"/>
        <end position="43"/>
    </location>
</feature>
<organism evidence="3 4">
    <name type="scientific">Malassezia pachydermatis</name>
    <dbReference type="NCBI Taxonomy" id="77020"/>
    <lineage>
        <taxon>Eukaryota</taxon>
        <taxon>Fungi</taxon>
        <taxon>Dikarya</taxon>
        <taxon>Basidiomycota</taxon>
        <taxon>Ustilaginomycotina</taxon>
        <taxon>Malasseziomycetes</taxon>
        <taxon>Malasseziales</taxon>
        <taxon>Malasseziaceae</taxon>
        <taxon>Malassezia</taxon>
    </lineage>
</organism>
<feature type="compositionally biased region" description="Low complexity" evidence="1">
    <location>
        <begin position="44"/>
        <end position="57"/>
    </location>
</feature>
<feature type="compositionally biased region" description="Low complexity" evidence="1">
    <location>
        <begin position="412"/>
        <end position="467"/>
    </location>
</feature>
<feature type="compositionally biased region" description="Low complexity" evidence="1">
    <location>
        <begin position="267"/>
        <end position="293"/>
    </location>
</feature>
<dbReference type="EMBL" id="LGAV01000005">
    <property type="protein sequence ID" value="KOS13641.1"/>
    <property type="molecule type" value="Genomic_DNA"/>
</dbReference>
<dbReference type="VEuPathDB" id="FungiDB:Malapachy_2010"/>
<dbReference type="STRING" id="77020.A0A0M8MU43"/>
<dbReference type="InterPro" id="IPR011993">
    <property type="entry name" value="PH-like_dom_sf"/>
</dbReference>
<proteinExistence type="predicted"/>
<dbReference type="PANTHER" id="PTHR38697">
    <property type="entry name" value="NUCLEAR PORE COMPLEX PROTEIN SIMILAR TO S. CEREVISIAE NUP2 (EUROFUNG)"/>
    <property type="match status" value="1"/>
</dbReference>
<dbReference type="AlphaFoldDB" id="A0A0M8MU43"/>
<feature type="compositionally biased region" description="Low complexity" evidence="1">
    <location>
        <begin position="304"/>
        <end position="321"/>
    </location>
</feature>
<feature type="domain" description="RanBD1" evidence="2">
    <location>
        <begin position="759"/>
        <end position="861"/>
    </location>
</feature>
<feature type="compositionally biased region" description="Low complexity" evidence="1">
    <location>
        <begin position="671"/>
        <end position="694"/>
    </location>
</feature>
<evidence type="ECO:0000313" key="4">
    <source>
        <dbReference type="Proteomes" id="UP000037751"/>
    </source>
</evidence>
<protein>
    <recommendedName>
        <fullName evidence="2">RanBD1 domain-containing protein</fullName>
    </recommendedName>
</protein>
<accession>A0A0M8MU43</accession>
<dbReference type="Proteomes" id="UP000037751">
    <property type="component" value="Unassembled WGS sequence"/>
</dbReference>
<feature type="compositionally biased region" description="Polar residues" evidence="1">
    <location>
        <begin position="583"/>
        <end position="602"/>
    </location>
</feature>
<dbReference type="PROSITE" id="PS50196">
    <property type="entry name" value="RANBD1"/>
    <property type="match status" value="1"/>
</dbReference>
<dbReference type="InterPro" id="IPR000156">
    <property type="entry name" value="Ran_bind_dom"/>
</dbReference>
<dbReference type="OrthoDB" id="185618at2759"/>
<reference evidence="3 4" key="1">
    <citation type="submission" date="2015-07" db="EMBL/GenBank/DDBJ databases">
        <title>Draft Genome Sequence of Malassezia furfur CBS1878 and Malassezia pachydermatis CBS1879.</title>
        <authorList>
            <person name="Triana S."/>
            <person name="Ohm R."/>
            <person name="Gonzalez A."/>
            <person name="DeCock H."/>
            <person name="Restrepo S."/>
            <person name="Celis A."/>
        </authorList>
    </citation>
    <scope>NUCLEOTIDE SEQUENCE [LARGE SCALE GENOMIC DNA]</scope>
    <source>
        <strain evidence="3 4">CBS 1879</strain>
    </source>
</reference>
<gene>
    <name evidence="3" type="ORF">Malapachy_2010</name>
</gene>
<feature type="compositionally biased region" description="Low complexity" evidence="1">
    <location>
        <begin position="635"/>
        <end position="646"/>
    </location>
</feature>
<dbReference type="SMART" id="SM00160">
    <property type="entry name" value="RanBD"/>
    <property type="match status" value="1"/>
</dbReference>
<keyword evidence="4" id="KW-1185">Reference proteome</keyword>
<dbReference type="CDD" id="cd13170">
    <property type="entry name" value="RanBD_NUP50"/>
    <property type="match status" value="1"/>
</dbReference>
<evidence type="ECO:0000259" key="2">
    <source>
        <dbReference type="PROSITE" id="PS50196"/>
    </source>
</evidence>
<feature type="compositionally biased region" description="Low complexity" evidence="1">
    <location>
        <begin position="731"/>
        <end position="757"/>
    </location>
</feature>
<feature type="compositionally biased region" description="Basic and acidic residues" evidence="1">
    <location>
        <begin position="164"/>
        <end position="182"/>
    </location>
</feature>
<feature type="region of interest" description="Disordered" evidence="1">
    <location>
        <begin position="1"/>
        <end position="467"/>
    </location>
</feature>
<feature type="compositionally biased region" description="Polar residues" evidence="1">
    <location>
        <begin position="94"/>
        <end position="116"/>
    </location>
</feature>
<evidence type="ECO:0000256" key="1">
    <source>
        <dbReference type="SAM" id="MobiDB-lite"/>
    </source>
</evidence>
<comment type="caution">
    <text evidence="3">The sequence shown here is derived from an EMBL/GenBank/DDBJ whole genome shotgun (WGS) entry which is preliminary data.</text>
</comment>
<dbReference type="GeneID" id="28728380"/>
<dbReference type="RefSeq" id="XP_017991273.1">
    <property type="nucleotide sequence ID" value="XM_018136505.1"/>
</dbReference>
<feature type="region of interest" description="Disordered" evidence="1">
    <location>
        <begin position="518"/>
        <end position="695"/>
    </location>
</feature>
<dbReference type="PANTHER" id="PTHR38697:SF1">
    <property type="entry name" value="NUCLEAR PORE COMPLEX PROTEIN SIMILAR TO S. CEREVISIAE NUP2 (EUROFUNG)"/>
    <property type="match status" value="1"/>
</dbReference>
<feature type="compositionally biased region" description="Polar residues" evidence="1">
    <location>
        <begin position="522"/>
        <end position="541"/>
    </location>
</feature>
<dbReference type="SUPFAM" id="SSF50729">
    <property type="entry name" value="PH domain-like"/>
    <property type="match status" value="1"/>
</dbReference>
<feature type="compositionally biased region" description="Polar residues" evidence="1">
    <location>
        <begin position="338"/>
        <end position="348"/>
    </location>
</feature>
<dbReference type="Pfam" id="PF00638">
    <property type="entry name" value="Ran_BP1"/>
    <property type="match status" value="1"/>
</dbReference>
<feature type="compositionally biased region" description="Polar residues" evidence="1">
    <location>
        <begin position="183"/>
        <end position="202"/>
    </location>
</feature>